<feature type="transmembrane region" description="Helical" evidence="1">
    <location>
        <begin position="12"/>
        <end position="31"/>
    </location>
</feature>
<keyword evidence="1" id="KW-1133">Transmembrane helix</keyword>
<comment type="caution">
    <text evidence="2">The sequence shown here is derived from an EMBL/GenBank/DDBJ whole genome shotgun (WGS) entry which is preliminary data.</text>
</comment>
<keyword evidence="1" id="KW-0472">Membrane</keyword>
<dbReference type="PANTHER" id="PTHR33149">
    <property type="entry name" value="PHOTOSYSTEM II PROTEIN D1"/>
    <property type="match status" value="1"/>
</dbReference>
<keyword evidence="1" id="KW-0812">Transmembrane</keyword>
<protein>
    <recommendedName>
        <fullName evidence="4">Photosystem II protein D2</fullName>
    </recommendedName>
</protein>
<gene>
    <name evidence="2" type="ORF">ERUC_LOCUS20365</name>
</gene>
<feature type="non-terminal residue" evidence="2">
    <location>
        <position position="1"/>
    </location>
</feature>
<dbReference type="PANTHER" id="PTHR33149:SF57">
    <property type="entry name" value="PHOTOSYSTEM II D2 PROTEIN"/>
    <property type="match status" value="1"/>
</dbReference>
<evidence type="ECO:0000313" key="2">
    <source>
        <dbReference type="EMBL" id="CAH8354610.1"/>
    </source>
</evidence>
<name>A0ABC8KFW1_ERUVS</name>
<evidence type="ECO:0000313" key="3">
    <source>
        <dbReference type="Proteomes" id="UP001642260"/>
    </source>
</evidence>
<sequence length="87" mass="9682">MDDWLRRDRFVFVGWSGLLLFPCAYFALGGWFTVCNFLTAAVSTPANSLAHSLLLLWGPEAQGDFTRWCQLGGLWAFVALHGAFALI</sequence>
<dbReference type="SUPFAM" id="SSF81483">
    <property type="entry name" value="Bacterial photosystem II reaction centre, L and M subunits"/>
    <property type="match status" value="1"/>
</dbReference>
<proteinExistence type="predicted"/>
<feature type="non-terminal residue" evidence="2">
    <location>
        <position position="87"/>
    </location>
</feature>
<evidence type="ECO:0000256" key="1">
    <source>
        <dbReference type="SAM" id="Phobius"/>
    </source>
</evidence>
<evidence type="ECO:0008006" key="4">
    <source>
        <dbReference type="Google" id="ProtNLM"/>
    </source>
</evidence>
<keyword evidence="3" id="KW-1185">Reference proteome</keyword>
<dbReference type="AlphaFoldDB" id="A0ABC8KFW1"/>
<dbReference type="EMBL" id="CAKOAT010195691">
    <property type="protein sequence ID" value="CAH8354610.1"/>
    <property type="molecule type" value="Genomic_DNA"/>
</dbReference>
<dbReference type="Proteomes" id="UP001642260">
    <property type="component" value="Unassembled WGS sequence"/>
</dbReference>
<reference evidence="2 3" key="1">
    <citation type="submission" date="2022-03" db="EMBL/GenBank/DDBJ databases">
        <authorList>
            <person name="Macdonald S."/>
            <person name="Ahmed S."/>
            <person name="Newling K."/>
        </authorList>
    </citation>
    <scope>NUCLEOTIDE SEQUENCE [LARGE SCALE GENOMIC DNA]</scope>
</reference>
<dbReference type="InterPro" id="IPR055266">
    <property type="entry name" value="D1/D2"/>
</dbReference>
<organism evidence="2 3">
    <name type="scientific">Eruca vesicaria subsp. sativa</name>
    <name type="common">Garden rocket</name>
    <name type="synonym">Eruca sativa</name>
    <dbReference type="NCBI Taxonomy" id="29727"/>
    <lineage>
        <taxon>Eukaryota</taxon>
        <taxon>Viridiplantae</taxon>
        <taxon>Streptophyta</taxon>
        <taxon>Embryophyta</taxon>
        <taxon>Tracheophyta</taxon>
        <taxon>Spermatophyta</taxon>
        <taxon>Magnoliopsida</taxon>
        <taxon>eudicotyledons</taxon>
        <taxon>Gunneridae</taxon>
        <taxon>Pentapetalae</taxon>
        <taxon>rosids</taxon>
        <taxon>malvids</taxon>
        <taxon>Brassicales</taxon>
        <taxon>Brassicaceae</taxon>
        <taxon>Brassiceae</taxon>
        <taxon>Eruca</taxon>
    </lineage>
</organism>
<dbReference type="InterPro" id="IPR036854">
    <property type="entry name" value="Photo_II_D1/D2_sf"/>
</dbReference>
<accession>A0ABC8KFW1</accession>